<evidence type="ECO:0000313" key="3">
    <source>
        <dbReference type="Proteomes" id="UP000198901"/>
    </source>
</evidence>
<dbReference type="AlphaFoldDB" id="A0A1G9HTI0"/>
<name>A0A1G9HTI0_9BACT</name>
<keyword evidence="1" id="KW-0732">Signal</keyword>
<organism evidence="2 3">
    <name type="scientific">Siphonobacter aquaeclarae</name>
    <dbReference type="NCBI Taxonomy" id="563176"/>
    <lineage>
        <taxon>Bacteria</taxon>
        <taxon>Pseudomonadati</taxon>
        <taxon>Bacteroidota</taxon>
        <taxon>Cytophagia</taxon>
        <taxon>Cytophagales</taxon>
        <taxon>Cytophagaceae</taxon>
        <taxon>Siphonobacter</taxon>
    </lineage>
</organism>
<dbReference type="STRING" id="563176.SAMN04488090_0196"/>
<evidence type="ECO:0000313" key="2">
    <source>
        <dbReference type="EMBL" id="SDL16152.1"/>
    </source>
</evidence>
<dbReference type="PANTHER" id="PTHR43037:SF4">
    <property type="entry name" value="PEPTIDASE S9 PROLYL OLIGOPEPTIDASE CATALYTIC DOMAIN-CONTAINING PROTEIN"/>
    <property type="match status" value="1"/>
</dbReference>
<dbReference type="RefSeq" id="WP_093196598.1">
    <property type="nucleotide sequence ID" value="NZ_FNGS01000001.1"/>
</dbReference>
<protein>
    <submittedName>
        <fullName evidence="2">Alpha/beta hydrolase family protein</fullName>
    </submittedName>
</protein>
<dbReference type="OrthoDB" id="9764953at2"/>
<reference evidence="2 3" key="1">
    <citation type="submission" date="2016-10" db="EMBL/GenBank/DDBJ databases">
        <authorList>
            <person name="de Groot N.N."/>
        </authorList>
    </citation>
    <scope>NUCLEOTIDE SEQUENCE [LARGE SCALE GENOMIC DNA]</scope>
    <source>
        <strain evidence="2 3">DSM 21668</strain>
    </source>
</reference>
<evidence type="ECO:0000256" key="1">
    <source>
        <dbReference type="ARBA" id="ARBA00022729"/>
    </source>
</evidence>
<accession>A0A1G9HTI0</accession>
<keyword evidence="2" id="KW-0378">Hydrolase</keyword>
<dbReference type="EMBL" id="FNGS01000001">
    <property type="protein sequence ID" value="SDL16152.1"/>
    <property type="molecule type" value="Genomic_DNA"/>
</dbReference>
<dbReference type="InterPro" id="IPR000801">
    <property type="entry name" value="Esterase-like"/>
</dbReference>
<sequence>MRVFSTLAALALGCTWSWGQTVHYFDKGQIATIPQRYGREAIYSDLLAHTLYTGQSLRDTSFHWQPVEADSLHRLRRRNFRGGGAPAGPGVTAGAMRGGIGGSGGYIYLTYDSPKAQTALLNVKGNSQVFVNGELRGGDPYSMGFLHLPVALKKGLNEFYVRGMAAVASLEFPGKPVVLKTDDPTLPSVVLGEANNGLWGALLVTNLSPKTAKGLKIIAIVGGKEVVSSLPDIPAVSLRKVPFRFDGSGLTAKGAAEATVRLIDEKGKPVSEGKISLHVADPAESYSRTFFSEIDGSLQYYAVTPGKVQNGQSALFLSVHGAGVEAIGQARAYQPKEWGTLVAPTNRRPRGFNWEDWGRLDALEVLSLAKARFPHDPKKVYLTGHSMGGHGTWFLGVTYPDLWAAIAPCAGYPTLKDYGSADGIIPAASTDPMEQMLLRSGNQSDVPKLASNYKPLGVYIHHGDADRTVPVTYARQMRGILGGFHPDFNYYEYPGGSHWFGNESVDWKPLFDYFRWHARPDSVRSIDFMTANPGIAASYRWASIEQQAIPLEYSRIQLSASRSTISGQTENVARLKLKLGEFAPGMTITVSLDKSKPVTYTVRSASDSLVLALAGGQWQPAADAGVFAKNPRRNGTFKEAFHHRMVYVYGTAGTPAENAWAFAKARYDAETWYYRGNGAIDIIADTEFTPAAYAGRGVVLIGNAQTNRAWKSLLADCPIQVERNKVRVGEKEWSGDDLGAYFLWPSKSDAITSVAVITGTGLKGMQATNANQYFAGASGFPDFMVFGLEMLRNGSKGVKLAGFYDNDWKPAHVVVNP</sequence>
<dbReference type="Proteomes" id="UP000198901">
    <property type="component" value="Unassembled WGS sequence"/>
</dbReference>
<dbReference type="Gene3D" id="3.40.50.1820">
    <property type="entry name" value="alpha/beta hydrolase"/>
    <property type="match status" value="1"/>
</dbReference>
<dbReference type="InterPro" id="IPR050955">
    <property type="entry name" value="Plant_Biomass_Hydrol_Est"/>
</dbReference>
<dbReference type="PANTHER" id="PTHR43037">
    <property type="entry name" value="UNNAMED PRODUCT-RELATED"/>
    <property type="match status" value="1"/>
</dbReference>
<dbReference type="InterPro" id="IPR029058">
    <property type="entry name" value="AB_hydrolase_fold"/>
</dbReference>
<dbReference type="Pfam" id="PF00756">
    <property type="entry name" value="Esterase"/>
    <property type="match status" value="1"/>
</dbReference>
<dbReference type="SUPFAM" id="SSF53474">
    <property type="entry name" value="alpha/beta-Hydrolases"/>
    <property type="match status" value="1"/>
</dbReference>
<proteinExistence type="predicted"/>
<gene>
    <name evidence="2" type="ORF">SAMN04488090_0196</name>
</gene>
<dbReference type="GO" id="GO:0016787">
    <property type="term" value="F:hydrolase activity"/>
    <property type="evidence" value="ECO:0007669"/>
    <property type="project" value="UniProtKB-KW"/>
</dbReference>
<keyword evidence="3" id="KW-1185">Reference proteome</keyword>